<dbReference type="Proteomes" id="UP000189981">
    <property type="component" value="Unassembled WGS sequence"/>
</dbReference>
<name>A0A1T5ARK5_9SPHI</name>
<dbReference type="SUPFAM" id="SSF55961">
    <property type="entry name" value="Bet v1-like"/>
    <property type="match status" value="1"/>
</dbReference>
<evidence type="ECO:0000256" key="1">
    <source>
        <dbReference type="ARBA" id="ARBA00006817"/>
    </source>
</evidence>
<dbReference type="STRING" id="572036.SAMN05661099_0964"/>
<organism evidence="3 4">
    <name type="scientific">Daejeonella lutea</name>
    <dbReference type="NCBI Taxonomy" id="572036"/>
    <lineage>
        <taxon>Bacteria</taxon>
        <taxon>Pseudomonadati</taxon>
        <taxon>Bacteroidota</taxon>
        <taxon>Sphingobacteriia</taxon>
        <taxon>Sphingobacteriales</taxon>
        <taxon>Sphingobacteriaceae</taxon>
        <taxon>Daejeonella</taxon>
    </lineage>
</organism>
<dbReference type="InterPro" id="IPR023393">
    <property type="entry name" value="START-like_dom_sf"/>
</dbReference>
<dbReference type="Gene3D" id="3.30.530.20">
    <property type="match status" value="1"/>
</dbReference>
<evidence type="ECO:0000313" key="3">
    <source>
        <dbReference type="EMBL" id="SKB37526.1"/>
    </source>
</evidence>
<dbReference type="OrthoDB" id="384974at2"/>
<comment type="similarity">
    <text evidence="1">Belongs to the AHA1 family.</text>
</comment>
<keyword evidence="4" id="KW-1185">Reference proteome</keyword>
<feature type="domain" description="Activator of Hsp90 ATPase homologue 1/2-like C-terminal" evidence="2">
    <location>
        <begin position="15"/>
        <end position="157"/>
    </location>
</feature>
<proteinExistence type="inferred from homology"/>
<reference evidence="4" key="1">
    <citation type="submission" date="2017-02" db="EMBL/GenBank/DDBJ databases">
        <authorList>
            <person name="Varghese N."/>
            <person name="Submissions S."/>
        </authorList>
    </citation>
    <scope>NUCLEOTIDE SEQUENCE [LARGE SCALE GENOMIC DNA]</scope>
    <source>
        <strain evidence="4">DSM 22385</strain>
    </source>
</reference>
<gene>
    <name evidence="3" type="ORF">SAMN05661099_0964</name>
</gene>
<dbReference type="EMBL" id="FUYR01000001">
    <property type="protein sequence ID" value="SKB37526.1"/>
    <property type="molecule type" value="Genomic_DNA"/>
</dbReference>
<dbReference type="RefSeq" id="WP_079702308.1">
    <property type="nucleotide sequence ID" value="NZ_FUYR01000001.1"/>
</dbReference>
<evidence type="ECO:0000259" key="2">
    <source>
        <dbReference type="Pfam" id="PF08327"/>
    </source>
</evidence>
<dbReference type="AlphaFoldDB" id="A0A1T5ARK5"/>
<dbReference type="InterPro" id="IPR013538">
    <property type="entry name" value="ASHA1/2-like_C"/>
</dbReference>
<dbReference type="CDD" id="cd07814">
    <property type="entry name" value="SRPBCC_CalC_Aha1-like"/>
    <property type="match status" value="1"/>
</dbReference>
<evidence type="ECO:0000313" key="4">
    <source>
        <dbReference type="Proteomes" id="UP000189981"/>
    </source>
</evidence>
<dbReference type="Pfam" id="PF08327">
    <property type="entry name" value="AHSA1"/>
    <property type="match status" value="1"/>
</dbReference>
<sequence length="161" mass="18529">MKSEEKELLISHLFDAPRDVVFKAWTDPEQLKHWYAPDGCTIEFKSIEVKTGGHFHYVIQDPVHGPCWIIGTYLEILQNEKLVFTMVMSNEAGETVSSVANGKVEDWPERHVATVYFESIGERTKMTIHQTVSEEKAKETGAYQSWIKMFNRLNQLVKPIS</sequence>
<accession>A0A1T5ARK5</accession>
<protein>
    <submittedName>
        <fullName evidence="3">Uncharacterized conserved protein YndB, AHSA1/START domain</fullName>
    </submittedName>
</protein>